<dbReference type="AlphaFoldDB" id="A0A5S3YQH7"/>
<accession>A0A5S3YQH7</accession>
<dbReference type="EMBL" id="PNCM01000034">
    <property type="protein sequence ID" value="TMP78969.1"/>
    <property type="molecule type" value="Genomic_DNA"/>
</dbReference>
<comment type="caution">
    <text evidence="1">The sequence shown here is derived from an EMBL/GenBank/DDBJ whole genome shotgun (WGS) entry which is preliminary data.</text>
</comment>
<dbReference type="Proteomes" id="UP000307362">
    <property type="component" value="Unassembled WGS sequence"/>
</dbReference>
<dbReference type="Gene3D" id="1.25.40.10">
    <property type="entry name" value="Tetratricopeptide repeat domain"/>
    <property type="match status" value="1"/>
</dbReference>
<dbReference type="Pfam" id="PF14559">
    <property type="entry name" value="TPR_19"/>
    <property type="match status" value="1"/>
</dbReference>
<dbReference type="RefSeq" id="WP_171044010.1">
    <property type="nucleotide sequence ID" value="NZ_PNCM01000034.1"/>
</dbReference>
<dbReference type="InterPro" id="IPR011990">
    <property type="entry name" value="TPR-like_helical_dom_sf"/>
</dbReference>
<reference evidence="2" key="2">
    <citation type="submission" date="2019-06" db="EMBL/GenBank/DDBJ databases">
        <title>Co-occurence of chitin degradation, pigmentation and bioactivity in marine Pseudoalteromonas.</title>
        <authorList>
            <person name="Sonnenschein E.C."/>
            <person name="Bech P.K."/>
        </authorList>
    </citation>
    <scope>NUCLEOTIDE SEQUENCE [LARGE SCALE GENOMIC DNA]</scope>
    <source>
        <strain evidence="2">S1189</strain>
    </source>
</reference>
<dbReference type="SUPFAM" id="SSF48452">
    <property type="entry name" value="TPR-like"/>
    <property type="match status" value="1"/>
</dbReference>
<organism evidence="1 2">
    <name type="scientific">Pseudoalteromonas phenolica</name>
    <dbReference type="NCBI Taxonomy" id="161398"/>
    <lineage>
        <taxon>Bacteria</taxon>
        <taxon>Pseudomonadati</taxon>
        <taxon>Pseudomonadota</taxon>
        <taxon>Gammaproteobacteria</taxon>
        <taxon>Alteromonadales</taxon>
        <taxon>Pseudoalteromonadaceae</taxon>
        <taxon>Pseudoalteromonas</taxon>
    </lineage>
</organism>
<name>A0A5S3YQH7_9GAMM</name>
<evidence type="ECO:0000313" key="1">
    <source>
        <dbReference type="EMBL" id="TMP78969.1"/>
    </source>
</evidence>
<proteinExistence type="predicted"/>
<gene>
    <name evidence="1" type="ORF">CWB73_15745</name>
</gene>
<evidence type="ECO:0000313" key="2">
    <source>
        <dbReference type="Proteomes" id="UP000307362"/>
    </source>
</evidence>
<protein>
    <submittedName>
        <fullName evidence="1">Uncharacterized protein</fullName>
    </submittedName>
</protein>
<reference evidence="1 2" key="1">
    <citation type="submission" date="2017-12" db="EMBL/GenBank/DDBJ databases">
        <authorList>
            <person name="Paulsen S."/>
            <person name="Gram L.K."/>
        </authorList>
    </citation>
    <scope>NUCLEOTIDE SEQUENCE [LARGE SCALE GENOMIC DNA]</scope>
    <source>
        <strain evidence="1 2">S1189</strain>
    </source>
</reference>
<sequence length="245" mass="27685">MNAHAVKSSALNHRGDISGAWQAIQIAHKLQPDNPLVQKVRAQVLLNKNMFSWSERHLESLIASYPDDAFYLMAQAEHFLLTRQYEKAEKTLTDLLTLKPNHIEAHLLMASALELQGKVDKSLVHLERVSISQSTSAQLGLLLANLVDGKDRKVKGEASKEIRDPNHFIASLIALNNKDPEQFIQLAEKAVQNGFSKEYLLESNIIYTSLKQQVQSDKLLKDYLALKTSLFNIKQARRVKRVPIL</sequence>